<reference evidence="1 2" key="1">
    <citation type="submission" date="2021-03" db="EMBL/GenBank/DDBJ databases">
        <title>Genomic Encyclopedia of Type Strains, Phase IV (KMG-IV): sequencing the most valuable type-strain genomes for metagenomic binning, comparative biology and taxonomic classification.</title>
        <authorList>
            <person name="Goeker M."/>
        </authorList>
    </citation>
    <scope>NUCLEOTIDE SEQUENCE [LARGE SCALE GENOMIC DNA]</scope>
    <source>
        <strain evidence="1 2">DSM 28783</strain>
    </source>
</reference>
<evidence type="ECO:0000313" key="2">
    <source>
        <dbReference type="Proteomes" id="UP001519307"/>
    </source>
</evidence>
<gene>
    <name evidence="1" type="ORF">J2Z42_000964</name>
</gene>
<accession>A0ABS4KQI9</accession>
<dbReference type="EMBL" id="JAGGLM010000004">
    <property type="protein sequence ID" value="MBP2032299.1"/>
    <property type="molecule type" value="Genomic_DNA"/>
</dbReference>
<proteinExistence type="predicted"/>
<evidence type="ECO:0008006" key="3">
    <source>
        <dbReference type="Google" id="ProtNLM"/>
    </source>
</evidence>
<keyword evidence="2" id="KW-1185">Reference proteome</keyword>
<sequence length="217" mass="25178">MSKFDEFVNEEKSHYGKIFVDINYAIDNVSPFLDNEILNRRKYMPKIDTLKKYIELIESAQSEIKHSGFFNKFKGDKYISLLKTYKSDNLESLNQLEKCSTCQCLNCTSDCKFDSCLGCKSDSNIIHCDKVTINITKHDNFNLQLTNNKTGENSNYTVIATLQNAQLNKKYIIIQDIITKEKFILYYYPGISEDNYGEITNEDEFDFIVSTFQSVDN</sequence>
<dbReference type="Proteomes" id="UP001519307">
    <property type="component" value="Unassembled WGS sequence"/>
</dbReference>
<protein>
    <recommendedName>
        <fullName evidence="3">DUF1292 domain-containing protein</fullName>
    </recommendedName>
</protein>
<comment type="caution">
    <text evidence="1">The sequence shown here is derived from an EMBL/GenBank/DDBJ whole genome shotgun (WGS) entry which is preliminary data.</text>
</comment>
<evidence type="ECO:0000313" key="1">
    <source>
        <dbReference type="EMBL" id="MBP2032299.1"/>
    </source>
</evidence>
<name>A0ABS4KQI9_9CLOT</name>
<dbReference type="RefSeq" id="WP_209701344.1">
    <property type="nucleotide sequence ID" value="NZ_JAGGLM010000004.1"/>
</dbReference>
<organism evidence="1 2">
    <name type="scientific">Clostridium algifaecis</name>
    <dbReference type="NCBI Taxonomy" id="1472040"/>
    <lineage>
        <taxon>Bacteria</taxon>
        <taxon>Bacillati</taxon>
        <taxon>Bacillota</taxon>
        <taxon>Clostridia</taxon>
        <taxon>Eubacteriales</taxon>
        <taxon>Clostridiaceae</taxon>
        <taxon>Clostridium</taxon>
    </lineage>
</organism>